<organism evidence="10 11">
    <name type="scientific">Methylorubrum podarium</name>
    <dbReference type="NCBI Taxonomy" id="200476"/>
    <lineage>
        <taxon>Bacteria</taxon>
        <taxon>Pseudomonadati</taxon>
        <taxon>Pseudomonadota</taxon>
        <taxon>Alphaproteobacteria</taxon>
        <taxon>Hyphomicrobiales</taxon>
        <taxon>Methylobacteriaceae</taxon>
        <taxon>Methylorubrum</taxon>
    </lineage>
</organism>
<dbReference type="CDD" id="cd03399">
    <property type="entry name" value="SPFH_flotillin"/>
    <property type="match status" value="1"/>
</dbReference>
<accession>A0ABV1QRN0</accession>
<dbReference type="PANTHER" id="PTHR13806:SF31">
    <property type="entry name" value="FLOTILLIN-LIKE PROTEIN 1-RELATED"/>
    <property type="match status" value="1"/>
</dbReference>
<keyword evidence="8" id="KW-1133">Transmembrane helix</keyword>
<dbReference type="Pfam" id="PF15975">
    <property type="entry name" value="Flot"/>
    <property type="match status" value="1"/>
</dbReference>
<evidence type="ECO:0000256" key="7">
    <source>
        <dbReference type="SAM" id="MobiDB-lite"/>
    </source>
</evidence>
<keyword evidence="8" id="KW-0812">Transmembrane</keyword>
<evidence type="ECO:0000313" key="11">
    <source>
        <dbReference type="Proteomes" id="UP001480955"/>
    </source>
</evidence>
<dbReference type="RefSeq" id="WP_350396434.1">
    <property type="nucleotide sequence ID" value="NZ_JBELQE010000099.1"/>
</dbReference>
<dbReference type="Gene3D" id="3.30.479.30">
    <property type="entry name" value="Band 7 domain"/>
    <property type="match status" value="1"/>
</dbReference>
<feature type="region of interest" description="Disordered" evidence="7">
    <location>
        <begin position="266"/>
        <end position="286"/>
    </location>
</feature>
<feature type="coiled-coil region" evidence="6">
    <location>
        <begin position="428"/>
        <end position="455"/>
    </location>
</feature>
<keyword evidence="11" id="KW-1185">Reference proteome</keyword>
<evidence type="ECO:0000256" key="8">
    <source>
        <dbReference type="SAM" id="Phobius"/>
    </source>
</evidence>
<comment type="subcellular location">
    <subcellularLocation>
        <location evidence="2">Cell membrane</location>
    </subcellularLocation>
    <subcellularLocation>
        <location evidence="1">Membrane</location>
        <topology evidence="1">Single-pass membrane protein</topology>
    </subcellularLocation>
</comment>
<feature type="compositionally biased region" description="Low complexity" evidence="7">
    <location>
        <begin position="270"/>
        <end position="282"/>
    </location>
</feature>
<evidence type="ECO:0000256" key="3">
    <source>
        <dbReference type="ARBA" id="ARBA00007161"/>
    </source>
</evidence>
<dbReference type="Proteomes" id="UP001480955">
    <property type="component" value="Unassembled WGS sequence"/>
</dbReference>
<feature type="domain" description="Band 7" evidence="9">
    <location>
        <begin position="30"/>
        <end position="199"/>
    </location>
</feature>
<dbReference type="InterPro" id="IPR036013">
    <property type="entry name" value="Band_7/SPFH_dom_sf"/>
</dbReference>
<keyword evidence="4" id="KW-1003">Cell membrane</keyword>
<sequence length="566" mass="61209">MDMVSSGIVNLLVIAGIIVVAVLGIGFVFSRLYRRTTRDTAFVRTGLGGRKVVVDGGAVLLPVFHSIAMVNLNTLRLEVKRSGNESLITKDRLRADITVEFYVRVEPKEESIALAAQTLGERTNDAMLLRELIEAKFVDALRAVAAGMTLPDLQEKRADFVKGVQEAVSGDLRHNGLELESASLTRLDQTSIEHFNPDNSFDAEGLARLKEITEQRRKERNATVRDAEVAVAEKDRETALKQLEIQRATREAELAQERDIANKTAETRAETAQAEQRAQQSEETARIEREQAVRQREAEARKNSEGARIEADLAIAQRNAEAERERQLVLQDNAIKIAERSQKESEARAAAKAAEALAVAAEERVATAKAKEIAEREREIAVIAAKREAEREATGVTVTAEAERRAAEDRANAITTLAEAEATAAASKAEAIAKLGQAEAERERMMNEARNALSAEARAYETGLKRLGIIPDALRESMRAVEKIDSIRIFDAGGMMGGGNGVSASFGDSLSGHLLRYQYNSPILGAILNEAGFSEGKGSLDALVGGLRDGAAKPVADGHANGGAGV</sequence>
<dbReference type="EMBL" id="JBELQE010000099">
    <property type="protein sequence ID" value="MER2252087.1"/>
    <property type="molecule type" value="Genomic_DNA"/>
</dbReference>
<proteinExistence type="inferred from homology"/>
<evidence type="ECO:0000256" key="6">
    <source>
        <dbReference type="SAM" id="Coils"/>
    </source>
</evidence>
<gene>
    <name evidence="10" type="ORF">ABS772_19380</name>
</gene>
<dbReference type="PANTHER" id="PTHR13806">
    <property type="entry name" value="FLOTILLIN-RELATED"/>
    <property type="match status" value="1"/>
</dbReference>
<evidence type="ECO:0000256" key="2">
    <source>
        <dbReference type="ARBA" id="ARBA00004236"/>
    </source>
</evidence>
<dbReference type="SUPFAM" id="SSF117892">
    <property type="entry name" value="Band 7/SPFH domain"/>
    <property type="match status" value="1"/>
</dbReference>
<dbReference type="InterPro" id="IPR027705">
    <property type="entry name" value="Flotillin_fam"/>
</dbReference>
<dbReference type="InterPro" id="IPR031905">
    <property type="entry name" value="Flotillin_C"/>
</dbReference>
<evidence type="ECO:0000313" key="10">
    <source>
        <dbReference type="EMBL" id="MER2252087.1"/>
    </source>
</evidence>
<dbReference type="SMART" id="SM00244">
    <property type="entry name" value="PHB"/>
    <property type="match status" value="1"/>
</dbReference>
<evidence type="ECO:0000256" key="5">
    <source>
        <dbReference type="ARBA" id="ARBA00023136"/>
    </source>
</evidence>
<protein>
    <submittedName>
        <fullName evidence="10">Flotillin domain-containing protein</fullName>
    </submittedName>
</protein>
<evidence type="ECO:0000259" key="9">
    <source>
        <dbReference type="SMART" id="SM00244"/>
    </source>
</evidence>
<dbReference type="InterPro" id="IPR001107">
    <property type="entry name" value="Band_7"/>
</dbReference>
<comment type="similarity">
    <text evidence="3">Belongs to the band 7/mec-2 family. Flotillin subfamily.</text>
</comment>
<evidence type="ECO:0000256" key="4">
    <source>
        <dbReference type="ARBA" id="ARBA00022475"/>
    </source>
</evidence>
<comment type="caution">
    <text evidence="10">The sequence shown here is derived from an EMBL/GenBank/DDBJ whole genome shotgun (WGS) entry which is preliminary data.</text>
</comment>
<evidence type="ECO:0000256" key="1">
    <source>
        <dbReference type="ARBA" id="ARBA00004167"/>
    </source>
</evidence>
<keyword evidence="5 8" id="KW-0472">Membrane</keyword>
<feature type="transmembrane region" description="Helical" evidence="8">
    <location>
        <begin position="12"/>
        <end position="32"/>
    </location>
</feature>
<dbReference type="Pfam" id="PF01145">
    <property type="entry name" value="Band_7"/>
    <property type="match status" value="1"/>
</dbReference>
<reference evidence="10 11" key="1">
    <citation type="submission" date="2024-06" db="EMBL/GenBank/DDBJ databases">
        <authorList>
            <person name="Campbell A.G."/>
        </authorList>
    </citation>
    <scope>NUCLEOTIDE SEQUENCE [LARGE SCALE GENOMIC DNA]</scope>
    <source>
        <strain evidence="10 11">EM12</strain>
    </source>
</reference>
<keyword evidence="6" id="KW-0175">Coiled coil</keyword>
<name>A0ABV1QRN0_9HYPH</name>